<protein>
    <submittedName>
        <fullName evidence="1">Uncharacterized protein</fullName>
    </submittedName>
</protein>
<sequence>MKQVLSFGWGLGHFSPLNREATVSCVMRDMYEEEILTRETPRERLDAFIELISRDDHWPAGSANKERVQAVVLRDLAVLVLGQGLPDDVD</sequence>
<dbReference type="RefSeq" id="WP_307466395.1">
    <property type="nucleotide sequence ID" value="NZ_JAURUR010000007.1"/>
</dbReference>
<organism evidence="1 2">
    <name type="scientific">Deinococcus enclensis</name>
    <dbReference type="NCBI Taxonomy" id="1049582"/>
    <lineage>
        <taxon>Bacteria</taxon>
        <taxon>Thermotogati</taxon>
        <taxon>Deinococcota</taxon>
        <taxon>Deinococci</taxon>
        <taxon>Deinococcales</taxon>
        <taxon>Deinococcaceae</taxon>
        <taxon>Deinococcus</taxon>
    </lineage>
</organism>
<accession>A0ABT9ME63</accession>
<evidence type="ECO:0000313" key="1">
    <source>
        <dbReference type="EMBL" id="MDP9764887.1"/>
    </source>
</evidence>
<comment type="caution">
    <text evidence="1">The sequence shown here is derived from an EMBL/GenBank/DDBJ whole genome shotgun (WGS) entry which is preliminary data.</text>
</comment>
<gene>
    <name evidence="1" type="ORF">QO006_002334</name>
</gene>
<reference evidence="1 2" key="1">
    <citation type="submission" date="2023-07" db="EMBL/GenBank/DDBJ databases">
        <title>Genomic Encyclopedia of Type Strains, Phase IV (KMG-IV): sequencing the most valuable type-strain genomes for metagenomic binning, comparative biology and taxonomic classification.</title>
        <authorList>
            <person name="Goeker M."/>
        </authorList>
    </citation>
    <scope>NUCLEOTIDE SEQUENCE [LARGE SCALE GENOMIC DNA]</scope>
    <source>
        <strain evidence="1 2">NIO-1023</strain>
    </source>
</reference>
<keyword evidence="2" id="KW-1185">Reference proteome</keyword>
<proteinExistence type="predicted"/>
<dbReference type="Proteomes" id="UP001232163">
    <property type="component" value="Unassembled WGS sequence"/>
</dbReference>
<evidence type="ECO:0000313" key="2">
    <source>
        <dbReference type="Proteomes" id="UP001232163"/>
    </source>
</evidence>
<dbReference type="EMBL" id="JAURUR010000007">
    <property type="protein sequence ID" value="MDP9764887.1"/>
    <property type="molecule type" value="Genomic_DNA"/>
</dbReference>
<name>A0ABT9ME63_9DEIO</name>